<accession>A0A9D1NKH9</accession>
<dbReference type="InterPro" id="IPR015443">
    <property type="entry name" value="Aldose_1-epimerase"/>
</dbReference>
<evidence type="ECO:0000256" key="6">
    <source>
        <dbReference type="ARBA" id="ARBA00023235"/>
    </source>
</evidence>
<dbReference type="PANTHER" id="PTHR10091:SF0">
    <property type="entry name" value="GALACTOSE MUTAROTASE"/>
    <property type="match status" value="1"/>
</dbReference>
<gene>
    <name evidence="12" type="ORF">IAC75_03450</name>
</gene>
<comment type="caution">
    <text evidence="12">The sequence shown here is derived from an EMBL/GenBank/DDBJ whole genome shotgun (WGS) entry which is preliminary data.</text>
</comment>
<dbReference type="InterPro" id="IPR011013">
    <property type="entry name" value="Gal_mutarotase_sf_dom"/>
</dbReference>
<dbReference type="GO" id="GO:0006006">
    <property type="term" value="P:glucose metabolic process"/>
    <property type="evidence" value="ECO:0007669"/>
    <property type="project" value="TreeGrafter"/>
</dbReference>
<comment type="similarity">
    <text evidence="3 8">Belongs to the aldose epimerase family.</text>
</comment>
<dbReference type="InterPro" id="IPR008183">
    <property type="entry name" value="Aldose_1/G6P_1-epimerase"/>
</dbReference>
<organism evidence="12 13">
    <name type="scientific">Candidatus Spyradosoma merdigallinarum</name>
    <dbReference type="NCBI Taxonomy" id="2840950"/>
    <lineage>
        <taxon>Bacteria</taxon>
        <taxon>Pseudomonadati</taxon>
        <taxon>Verrucomicrobiota</taxon>
        <taxon>Opitutia</taxon>
        <taxon>Opitutia incertae sedis</taxon>
        <taxon>Candidatus Spyradosoma</taxon>
    </lineage>
</organism>
<dbReference type="Proteomes" id="UP000886812">
    <property type="component" value="Unassembled WGS sequence"/>
</dbReference>
<evidence type="ECO:0000256" key="3">
    <source>
        <dbReference type="ARBA" id="ARBA00006206"/>
    </source>
</evidence>
<comment type="catalytic activity">
    <reaction evidence="1 8">
        <text>alpha-D-glucose = beta-D-glucose</text>
        <dbReference type="Rhea" id="RHEA:10264"/>
        <dbReference type="ChEBI" id="CHEBI:15903"/>
        <dbReference type="ChEBI" id="CHEBI:17925"/>
        <dbReference type="EC" id="5.1.3.3"/>
    </reaction>
</comment>
<feature type="binding site" evidence="10">
    <location>
        <position position="254"/>
    </location>
    <ligand>
        <name>beta-D-galactose</name>
        <dbReference type="ChEBI" id="CHEBI:27667"/>
    </ligand>
</feature>
<evidence type="ECO:0000256" key="9">
    <source>
        <dbReference type="PIRSR" id="PIRSR005096-1"/>
    </source>
</evidence>
<evidence type="ECO:0000256" key="8">
    <source>
        <dbReference type="PIRNR" id="PIRNR005096"/>
    </source>
</evidence>
<reference evidence="12" key="2">
    <citation type="journal article" date="2021" name="PeerJ">
        <title>Extensive microbial diversity within the chicken gut microbiome revealed by metagenomics and culture.</title>
        <authorList>
            <person name="Gilroy R."/>
            <person name="Ravi A."/>
            <person name="Getino M."/>
            <person name="Pursley I."/>
            <person name="Horton D.L."/>
            <person name="Alikhan N.F."/>
            <person name="Baker D."/>
            <person name="Gharbi K."/>
            <person name="Hall N."/>
            <person name="Watson M."/>
            <person name="Adriaenssens E.M."/>
            <person name="Foster-Nyarko E."/>
            <person name="Jarju S."/>
            <person name="Secka A."/>
            <person name="Antonio M."/>
            <person name="Oren A."/>
            <person name="Chaudhuri R.R."/>
            <person name="La Ragione R."/>
            <person name="Hildebrand F."/>
            <person name="Pallen M.J."/>
        </authorList>
    </citation>
    <scope>NUCLEOTIDE SEQUENCE</scope>
    <source>
        <strain evidence="12">10669</strain>
    </source>
</reference>
<evidence type="ECO:0000256" key="5">
    <source>
        <dbReference type="ARBA" id="ARBA00014165"/>
    </source>
</evidence>
<dbReference type="PROSITE" id="PS00545">
    <property type="entry name" value="ALDOSE_1_EPIMERASE"/>
    <property type="match status" value="1"/>
</dbReference>
<dbReference type="InterPro" id="IPR047215">
    <property type="entry name" value="Galactose_mutarotase-like"/>
</dbReference>
<dbReference type="EMBL" id="DVOG01000088">
    <property type="protein sequence ID" value="HIV04192.1"/>
    <property type="molecule type" value="Genomic_DNA"/>
</dbReference>
<dbReference type="Gene3D" id="2.70.98.10">
    <property type="match status" value="1"/>
</dbReference>
<keyword evidence="7 8" id="KW-0119">Carbohydrate metabolism</keyword>
<dbReference type="PANTHER" id="PTHR10091">
    <property type="entry name" value="ALDOSE-1-EPIMERASE"/>
    <property type="match status" value="1"/>
</dbReference>
<name>A0A9D1NKH9_9BACT</name>
<evidence type="ECO:0000256" key="2">
    <source>
        <dbReference type="ARBA" id="ARBA00005028"/>
    </source>
</evidence>
<dbReference type="Pfam" id="PF01263">
    <property type="entry name" value="Aldose_epim"/>
    <property type="match status" value="1"/>
</dbReference>
<dbReference type="GO" id="GO:0004034">
    <property type="term" value="F:aldose 1-epimerase activity"/>
    <property type="evidence" value="ECO:0007669"/>
    <property type="project" value="UniProtKB-EC"/>
</dbReference>
<evidence type="ECO:0000256" key="10">
    <source>
        <dbReference type="PIRSR" id="PIRSR005096-2"/>
    </source>
</evidence>
<feature type="active site" description="Proton acceptor" evidence="9">
    <location>
        <position position="322"/>
    </location>
</feature>
<dbReference type="GO" id="GO:0030246">
    <property type="term" value="F:carbohydrate binding"/>
    <property type="evidence" value="ECO:0007669"/>
    <property type="project" value="InterPro"/>
</dbReference>
<dbReference type="PIRSF" id="PIRSF005096">
    <property type="entry name" value="GALM"/>
    <property type="match status" value="1"/>
</dbReference>
<keyword evidence="6 8" id="KW-0413">Isomerase</keyword>
<evidence type="ECO:0000256" key="7">
    <source>
        <dbReference type="ARBA" id="ARBA00023277"/>
    </source>
</evidence>
<feature type="binding site" evidence="11">
    <location>
        <begin position="180"/>
        <end position="182"/>
    </location>
    <ligand>
        <name>beta-D-galactose</name>
        <dbReference type="ChEBI" id="CHEBI:27667"/>
    </ligand>
</feature>
<dbReference type="EC" id="5.1.3.3" evidence="4 8"/>
<protein>
    <recommendedName>
        <fullName evidence="5 8">Aldose 1-epimerase</fullName>
        <ecNumber evidence="4 8">5.1.3.3</ecNumber>
    </recommendedName>
</protein>
<feature type="binding site" evidence="11">
    <location>
        <begin position="80"/>
        <end position="81"/>
    </location>
    <ligand>
        <name>beta-D-galactose</name>
        <dbReference type="ChEBI" id="CHEBI:27667"/>
    </ligand>
</feature>
<comment type="pathway">
    <text evidence="2 8">Carbohydrate metabolism; hexose metabolism.</text>
</comment>
<proteinExistence type="inferred from homology"/>
<dbReference type="InterPro" id="IPR014718">
    <property type="entry name" value="GH-type_carb-bd"/>
</dbReference>
<evidence type="ECO:0000256" key="11">
    <source>
        <dbReference type="PIRSR" id="PIRSR005096-3"/>
    </source>
</evidence>
<evidence type="ECO:0000313" key="12">
    <source>
        <dbReference type="EMBL" id="HIV04192.1"/>
    </source>
</evidence>
<dbReference type="CDD" id="cd09019">
    <property type="entry name" value="galactose_mutarotase_like"/>
    <property type="match status" value="1"/>
</dbReference>
<dbReference type="NCBIfam" id="NF008277">
    <property type="entry name" value="PRK11055.1"/>
    <property type="match status" value="1"/>
</dbReference>
<sequence length="358" mass="38688">MPAEKRDFGTVEGRGNATLFVLTNAAGYSASFTDYGATWVSWLTPDRAGTFADVLLGFDSAADYARQQAYAGAVCGRVANRIAGGKFLLDGKEYQLAVNNGENHLHGGTRGWNAYVWDAELCGSDEEPAVKFSRVSPDGEEGYPGTVRATVVYTLCADGAVKIDYSAESDAPTPINLTNHAYFNLAGHDSGTILSQWLKLESDKFLPINEKSIPDGEVWHVRGLPPFDFRIPYQIGARISDRNARQLAFAKGYDHCYVINGLAGTLRLAATLLNESNGRVLRVETTEPAMQIYSGNWLADAVGNVPGKNGATYGDHSGIAIETQHVPDAINQGQFRANILVPGRPYSSTTIYRPGVAE</sequence>
<dbReference type="SUPFAM" id="SSF74650">
    <property type="entry name" value="Galactose mutarotase-like"/>
    <property type="match status" value="1"/>
</dbReference>
<reference evidence="12" key="1">
    <citation type="submission" date="2020-10" db="EMBL/GenBank/DDBJ databases">
        <authorList>
            <person name="Gilroy R."/>
        </authorList>
    </citation>
    <scope>NUCLEOTIDE SEQUENCE</scope>
    <source>
        <strain evidence="12">10669</strain>
    </source>
</reference>
<dbReference type="GO" id="GO:0033499">
    <property type="term" value="P:galactose catabolic process via UDP-galactose, Leloir pathway"/>
    <property type="evidence" value="ECO:0007669"/>
    <property type="project" value="TreeGrafter"/>
</dbReference>
<evidence type="ECO:0000256" key="4">
    <source>
        <dbReference type="ARBA" id="ARBA00013185"/>
    </source>
</evidence>
<evidence type="ECO:0000313" key="13">
    <source>
        <dbReference type="Proteomes" id="UP000886812"/>
    </source>
</evidence>
<dbReference type="InterPro" id="IPR018052">
    <property type="entry name" value="Ald1_epimerase_CS"/>
</dbReference>
<feature type="active site" description="Proton donor" evidence="9">
    <location>
        <position position="180"/>
    </location>
</feature>
<evidence type="ECO:0000256" key="1">
    <source>
        <dbReference type="ARBA" id="ARBA00001614"/>
    </source>
</evidence>
<dbReference type="AlphaFoldDB" id="A0A9D1NKH9"/>